<protein>
    <submittedName>
        <fullName evidence="2">Serine/threonine protein phosphatase</fullName>
    </submittedName>
</protein>
<dbReference type="GO" id="GO:0110154">
    <property type="term" value="P:RNA decapping"/>
    <property type="evidence" value="ECO:0007669"/>
    <property type="project" value="TreeGrafter"/>
</dbReference>
<organism evidence="2 3">
    <name type="scientific">Palleronia caenipelagi</name>
    <dbReference type="NCBI Taxonomy" id="2489174"/>
    <lineage>
        <taxon>Bacteria</taxon>
        <taxon>Pseudomonadati</taxon>
        <taxon>Pseudomonadota</taxon>
        <taxon>Alphaproteobacteria</taxon>
        <taxon>Rhodobacterales</taxon>
        <taxon>Roseobacteraceae</taxon>
        <taxon>Palleronia</taxon>
    </lineage>
</organism>
<dbReference type="InterPro" id="IPR004843">
    <property type="entry name" value="Calcineurin-like_PHP"/>
</dbReference>
<dbReference type="OrthoDB" id="9807890at2"/>
<reference evidence="2 3" key="1">
    <citation type="submission" date="2019-06" db="EMBL/GenBank/DDBJ databases">
        <title>Paenimaribius caenipelagi gen. nov., sp. nov., isolated from a tidal flat.</title>
        <authorList>
            <person name="Yoon J.-H."/>
        </authorList>
    </citation>
    <scope>NUCLEOTIDE SEQUENCE [LARGE SCALE GENOMIC DNA]</scope>
    <source>
        <strain evidence="2 3">JBTF-M29</strain>
    </source>
</reference>
<feature type="domain" description="Calcineurin-like phosphoesterase" evidence="1">
    <location>
        <begin position="1"/>
        <end position="227"/>
    </location>
</feature>
<dbReference type="InterPro" id="IPR050126">
    <property type="entry name" value="Ap4A_hydrolase"/>
</dbReference>
<evidence type="ECO:0000313" key="2">
    <source>
        <dbReference type="EMBL" id="TRD22182.1"/>
    </source>
</evidence>
<evidence type="ECO:0000313" key="3">
    <source>
        <dbReference type="Proteomes" id="UP000318590"/>
    </source>
</evidence>
<dbReference type="GO" id="GO:0008803">
    <property type="term" value="F:bis(5'-nucleosyl)-tetraphosphatase (symmetrical) activity"/>
    <property type="evidence" value="ECO:0007669"/>
    <property type="project" value="TreeGrafter"/>
</dbReference>
<evidence type="ECO:0000259" key="1">
    <source>
        <dbReference type="Pfam" id="PF00149"/>
    </source>
</evidence>
<comment type="caution">
    <text evidence="2">The sequence shown here is derived from an EMBL/GenBank/DDBJ whole genome shotgun (WGS) entry which is preliminary data.</text>
</comment>
<accession>A0A547Q722</accession>
<dbReference type="Pfam" id="PF00149">
    <property type="entry name" value="Metallophos"/>
    <property type="match status" value="1"/>
</dbReference>
<dbReference type="AlphaFoldDB" id="A0A547Q722"/>
<sequence>MAIYAVGDIHGHLDKLDRALALIEADGGPEAQIVFLGDYVDRGPDSRGVLQRLIDGRDGGKPWRFVRGNHDRMFLNFLNVAEIHDPQIKSGISWLNPRLGGDGTIASYGLSGAAQFLSPGTGGRETLVSYHLKGSSRLGLHELVEHAGEVVPQEHRAFIAQSELFVELGAFLFVHAGIRPGVALSEQNEEDLIWIRDGWLDYTGTLPWLVVHGHTAMEAPVHHGNRVNLDGGAAYGRPLVPAVFDEGRVWTLDEAGRQPLISAG</sequence>
<gene>
    <name evidence="2" type="ORF">FEV53_05515</name>
</gene>
<dbReference type="Proteomes" id="UP000318590">
    <property type="component" value="Unassembled WGS sequence"/>
</dbReference>
<proteinExistence type="predicted"/>
<dbReference type="EMBL" id="VFSV01000007">
    <property type="protein sequence ID" value="TRD22182.1"/>
    <property type="molecule type" value="Genomic_DNA"/>
</dbReference>
<dbReference type="PANTHER" id="PTHR42850">
    <property type="entry name" value="METALLOPHOSPHOESTERASE"/>
    <property type="match status" value="1"/>
</dbReference>
<dbReference type="GO" id="GO:0016791">
    <property type="term" value="F:phosphatase activity"/>
    <property type="evidence" value="ECO:0007669"/>
    <property type="project" value="TreeGrafter"/>
</dbReference>
<dbReference type="Gene3D" id="3.60.21.10">
    <property type="match status" value="1"/>
</dbReference>
<keyword evidence="3" id="KW-1185">Reference proteome</keyword>
<dbReference type="InterPro" id="IPR029052">
    <property type="entry name" value="Metallo-depent_PP-like"/>
</dbReference>
<dbReference type="PANTHER" id="PTHR42850:SF4">
    <property type="entry name" value="ZINC-DEPENDENT ENDOPOLYPHOSPHATASE"/>
    <property type="match status" value="1"/>
</dbReference>
<dbReference type="GO" id="GO:0005737">
    <property type="term" value="C:cytoplasm"/>
    <property type="evidence" value="ECO:0007669"/>
    <property type="project" value="TreeGrafter"/>
</dbReference>
<dbReference type="RefSeq" id="WP_142833819.1">
    <property type="nucleotide sequence ID" value="NZ_VFSV01000007.1"/>
</dbReference>
<dbReference type="SUPFAM" id="SSF56300">
    <property type="entry name" value="Metallo-dependent phosphatases"/>
    <property type="match status" value="1"/>
</dbReference>
<name>A0A547Q722_9RHOB</name>